<feature type="region of interest" description="Disordered" evidence="1">
    <location>
        <begin position="52"/>
        <end position="71"/>
    </location>
</feature>
<dbReference type="EMBL" id="BGZK01001526">
    <property type="protein sequence ID" value="GBP81713.1"/>
    <property type="molecule type" value="Genomic_DNA"/>
</dbReference>
<keyword evidence="3" id="KW-1185">Reference proteome</keyword>
<reference evidence="2 3" key="1">
    <citation type="journal article" date="2019" name="Commun. Biol.">
        <title>The bagworm genome reveals a unique fibroin gene that provides high tensile strength.</title>
        <authorList>
            <person name="Kono N."/>
            <person name="Nakamura H."/>
            <person name="Ohtoshi R."/>
            <person name="Tomita M."/>
            <person name="Numata K."/>
            <person name="Arakawa K."/>
        </authorList>
    </citation>
    <scope>NUCLEOTIDE SEQUENCE [LARGE SCALE GENOMIC DNA]</scope>
</reference>
<evidence type="ECO:0000313" key="2">
    <source>
        <dbReference type="EMBL" id="GBP81713.1"/>
    </source>
</evidence>
<evidence type="ECO:0000313" key="3">
    <source>
        <dbReference type="Proteomes" id="UP000299102"/>
    </source>
</evidence>
<name>A0A4C1Z3I8_EUMVA</name>
<accession>A0A4C1Z3I8</accession>
<comment type="caution">
    <text evidence="2">The sequence shown here is derived from an EMBL/GenBank/DDBJ whole genome shotgun (WGS) entry which is preliminary data.</text>
</comment>
<dbReference type="Proteomes" id="UP000299102">
    <property type="component" value="Unassembled WGS sequence"/>
</dbReference>
<evidence type="ECO:0000256" key="1">
    <source>
        <dbReference type="SAM" id="MobiDB-lite"/>
    </source>
</evidence>
<sequence>MLLESHSVARRQLAALRRQAAALEQLPVAVGAALRAFTAHLDALLTAPAPTCASSQMPSPVPSDTNVLEPELDTSELESYTVIIC</sequence>
<gene>
    <name evidence="2" type="ORF">EVAR_59842_1</name>
</gene>
<feature type="compositionally biased region" description="Polar residues" evidence="1">
    <location>
        <begin position="52"/>
        <end position="66"/>
    </location>
</feature>
<dbReference type="AlphaFoldDB" id="A0A4C1Z3I8"/>
<organism evidence="2 3">
    <name type="scientific">Eumeta variegata</name>
    <name type="common">Bagworm moth</name>
    <name type="synonym">Eumeta japonica</name>
    <dbReference type="NCBI Taxonomy" id="151549"/>
    <lineage>
        <taxon>Eukaryota</taxon>
        <taxon>Metazoa</taxon>
        <taxon>Ecdysozoa</taxon>
        <taxon>Arthropoda</taxon>
        <taxon>Hexapoda</taxon>
        <taxon>Insecta</taxon>
        <taxon>Pterygota</taxon>
        <taxon>Neoptera</taxon>
        <taxon>Endopterygota</taxon>
        <taxon>Lepidoptera</taxon>
        <taxon>Glossata</taxon>
        <taxon>Ditrysia</taxon>
        <taxon>Tineoidea</taxon>
        <taxon>Psychidae</taxon>
        <taxon>Oiketicinae</taxon>
        <taxon>Eumeta</taxon>
    </lineage>
</organism>
<protein>
    <submittedName>
        <fullName evidence="2">Uncharacterized protein</fullName>
    </submittedName>
</protein>
<proteinExistence type="predicted"/>